<dbReference type="EMBL" id="MT104475">
    <property type="protein sequence ID" value="QJD55264.1"/>
    <property type="molecule type" value="Genomic_DNA"/>
</dbReference>
<evidence type="ECO:0000313" key="2">
    <source>
        <dbReference type="Proteomes" id="UP000503469"/>
    </source>
</evidence>
<name>A0A6M3TE52_9CAUD</name>
<reference evidence="1 2" key="1">
    <citation type="journal article" date="2020" name="Microb. Biotechnol.">
        <title>Phage biocontrol to combat Pseudomonas syringae pathogens causing disease in cherry.</title>
        <authorList>
            <person name="Rabiey M."/>
            <person name="Roy S.R."/>
            <person name="Holtappels D."/>
            <person name="Franceschetti L."/>
            <person name="Quilty B.J."/>
            <person name="Creeth R."/>
            <person name="Sundin G.W."/>
            <person name="Wagemans J."/>
            <person name="Lavigne R."/>
            <person name="Jackson R.W."/>
        </authorList>
    </citation>
    <scope>NUCLEOTIDE SEQUENCE [LARGE SCALE GENOMIC DNA]</scope>
</reference>
<dbReference type="Proteomes" id="UP000503469">
    <property type="component" value="Segment"/>
</dbReference>
<protein>
    <submittedName>
        <fullName evidence="1">Uncharacterized protein</fullName>
    </submittedName>
</protein>
<proteinExistence type="predicted"/>
<gene>
    <name evidence="1" type="ORF">Psm1vBMR15_gp50c</name>
</gene>
<accession>A0A6M3TE52</accession>
<keyword evidence="2" id="KW-1185">Reference proteome</keyword>
<evidence type="ECO:0000313" key="1">
    <source>
        <dbReference type="EMBL" id="QJD55264.1"/>
    </source>
</evidence>
<sequence>MRYAHAVYCDDIRHEDGNKISLMGIYSGQLGTPVFPCSLPKLCIVLSVSTPKESLFKTLSLTGSYDEAEIFKIDMGEEQINSIVEQTSKFGDGRFYMVQLMATLSPMHVEKPGKVTLDLLLDGEKLHCGGLQITGSDQV</sequence>
<dbReference type="Pfam" id="PF22091">
    <property type="entry name" value="DUF6941"/>
    <property type="match status" value="1"/>
</dbReference>
<organism evidence="1 2">
    <name type="scientific">Pseudomonas phage MR15</name>
    <dbReference type="NCBI Taxonomy" id="2711179"/>
    <lineage>
        <taxon>Viruses</taxon>
        <taxon>Duplodnaviria</taxon>
        <taxon>Heunggongvirae</taxon>
        <taxon>Uroviricota</taxon>
        <taxon>Caudoviricetes</taxon>
        <taxon>Readingvirus</taxon>
        <taxon>Readingvirus MR15</taxon>
    </lineage>
</organism>
<dbReference type="InterPro" id="IPR054221">
    <property type="entry name" value="DUF6941"/>
</dbReference>